<evidence type="ECO:0000259" key="1">
    <source>
        <dbReference type="PROSITE" id="PS51352"/>
    </source>
</evidence>
<sequence>MAAQSLQISSSLRPAFQSAFQAASDAPYNRICPHATLRSIGTQKLQKAWLCSCQARSVVGASSTSFFGQHCKPRDPQESKLLRRGKRVVSMVTTESKSMEVGSRAPDFQLLEPLTGKTVSLDDFDGAPALLVIFMCNHCPYVIHLKKAVKELTDEYIRKGLSVVAISSNSVKTHPQDGPDQMADDAKQLGYDFPYLYDETQDVAKAYKAVCTPEFYVFKKDGRRPFELTYHGRFDETRPRSGMTPTGKDLRNALDCTLSGRQVTGQQLPSIGCSIKWHPEE</sequence>
<keyword evidence="3" id="KW-1185">Reference proteome</keyword>
<dbReference type="SUPFAM" id="SSF52833">
    <property type="entry name" value="Thioredoxin-like"/>
    <property type="match status" value="1"/>
</dbReference>
<dbReference type="STRING" id="105231.A0A1Y1I9I3"/>
<dbReference type="PANTHER" id="PTHR43640">
    <property type="entry name" value="OS07G0260300 PROTEIN"/>
    <property type="match status" value="1"/>
</dbReference>
<dbReference type="GO" id="GO:0016491">
    <property type="term" value="F:oxidoreductase activity"/>
    <property type="evidence" value="ECO:0007669"/>
    <property type="project" value="InterPro"/>
</dbReference>
<dbReference type="OMA" id="CNIKWKP"/>
<dbReference type="PROSITE" id="PS51352">
    <property type="entry name" value="THIOREDOXIN_2"/>
    <property type="match status" value="1"/>
</dbReference>
<dbReference type="Proteomes" id="UP000054558">
    <property type="component" value="Unassembled WGS sequence"/>
</dbReference>
<dbReference type="EMBL" id="DF237249">
    <property type="protein sequence ID" value="GAQ86622.1"/>
    <property type="molecule type" value="Genomic_DNA"/>
</dbReference>
<evidence type="ECO:0000313" key="3">
    <source>
        <dbReference type="Proteomes" id="UP000054558"/>
    </source>
</evidence>
<name>A0A1Y1I9I3_KLENI</name>
<dbReference type="CDD" id="cd02969">
    <property type="entry name" value="PRX_like1"/>
    <property type="match status" value="1"/>
</dbReference>
<dbReference type="OrthoDB" id="1308at2759"/>
<dbReference type="InterPro" id="IPR000866">
    <property type="entry name" value="AhpC/TSA"/>
</dbReference>
<dbReference type="InterPro" id="IPR036249">
    <property type="entry name" value="Thioredoxin-like_sf"/>
</dbReference>
<accession>A0A1Y1I9I3</accession>
<reference evidence="2 3" key="1">
    <citation type="journal article" date="2014" name="Nat. Commun.">
        <title>Klebsormidium flaccidum genome reveals primary factors for plant terrestrial adaptation.</title>
        <authorList>
            <person name="Hori K."/>
            <person name="Maruyama F."/>
            <person name="Fujisawa T."/>
            <person name="Togashi T."/>
            <person name="Yamamoto N."/>
            <person name="Seo M."/>
            <person name="Sato S."/>
            <person name="Yamada T."/>
            <person name="Mori H."/>
            <person name="Tajima N."/>
            <person name="Moriyama T."/>
            <person name="Ikeuchi M."/>
            <person name="Watanabe M."/>
            <person name="Wada H."/>
            <person name="Kobayashi K."/>
            <person name="Saito M."/>
            <person name="Masuda T."/>
            <person name="Sasaki-Sekimoto Y."/>
            <person name="Mashiguchi K."/>
            <person name="Awai K."/>
            <person name="Shimojima M."/>
            <person name="Masuda S."/>
            <person name="Iwai M."/>
            <person name="Nobusawa T."/>
            <person name="Narise T."/>
            <person name="Kondo S."/>
            <person name="Saito H."/>
            <person name="Sato R."/>
            <person name="Murakawa M."/>
            <person name="Ihara Y."/>
            <person name="Oshima-Yamada Y."/>
            <person name="Ohtaka K."/>
            <person name="Satoh M."/>
            <person name="Sonobe K."/>
            <person name="Ishii M."/>
            <person name="Ohtani R."/>
            <person name="Kanamori-Sato M."/>
            <person name="Honoki R."/>
            <person name="Miyazaki D."/>
            <person name="Mochizuki H."/>
            <person name="Umetsu J."/>
            <person name="Higashi K."/>
            <person name="Shibata D."/>
            <person name="Kamiya Y."/>
            <person name="Sato N."/>
            <person name="Nakamura Y."/>
            <person name="Tabata S."/>
            <person name="Ida S."/>
            <person name="Kurokawa K."/>
            <person name="Ohta H."/>
        </authorList>
    </citation>
    <scope>NUCLEOTIDE SEQUENCE [LARGE SCALE GENOMIC DNA]</scope>
    <source>
        <strain evidence="2 3">NIES-2285</strain>
    </source>
</reference>
<dbReference type="Pfam" id="PF00578">
    <property type="entry name" value="AhpC-TSA"/>
    <property type="match status" value="1"/>
</dbReference>
<dbReference type="PANTHER" id="PTHR43640:SF1">
    <property type="entry name" value="THIOREDOXIN-DEPENDENT PEROXIREDOXIN"/>
    <property type="match status" value="1"/>
</dbReference>
<dbReference type="GO" id="GO:0016209">
    <property type="term" value="F:antioxidant activity"/>
    <property type="evidence" value="ECO:0007669"/>
    <property type="project" value="InterPro"/>
</dbReference>
<dbReference type="AlphaFoldDB" id="A0A1Y1I9I3"/>
<gene>
    <name evidence="2" type="ORF">KFL_003000150</name>
</gene>
<proteinExistence type="predicted"/>
<dbReference type="Gene3D" id="3.40.30.10">
    <property type="entry name" value="Glutaredoxin"/>
    <property type="match status" value="1"/>
</dbReference>
<protein>
    <recommendedName>
        <fullName evidence="1">Thioredoxin domain-containing protein</fullName>
    </recommendedName>
</protein>
<organism evidence="2 3">
    <name type="scientific">Klebsormidium nitens</name>
    <name type="common">Green alga</name>
    <name type="synonym">Ulothrix nitens</name>
    <dbReference type="NCBI Taxonomy" id="105231"/>
    <lineage>
        <taxon>Eukaryota</taxon>
        <taxon>Viridiplantae</taxon>
        <taxon>Streptophyta</taxon>
        <taxon>Klebsormidiophyceae</taxon>
        <taxon>Klebsormidiales</taxon>
        <taxon>Klebsormidiaceae</taxon>
        <taxon>Klebsormidium</taxon>
    </lineage>
</organism>
<dbReference type="InterPro" id="IPR013766">
    <property type="entry name" value="Thioredoxin_domain"/>
</dbReference>
<dbReference type="InterPro" id="IPR047262">
    <property type="entry name" value="PRX-like1"/>
</dbReference>
<evidence type="ECO:0000313" key="2">
    <source>
        <dbReference type="EMBL" id="GAQ86622.1"/>
    </source>
</evidence>
<feature type="domain" description="Thioredoxin" evidence="1">
    <location>
        <begin position="99"/>
        <end position="259"/>
    </location>
</feature>